<evidence type="ECO:0000256" key="1">
    <source>
        <dbReference type="SAM" id="MobiDB-lite"/>
    </source>
</evidence>
<accession>A0A9D4YIK5</accession>
<organism evidence="2 3">
    <name type="scientific">Pisum sativum</name>
    <name type="common">Garden pea</name>
    <name type="synonym">Lathyrus oleraceus</name>
    <dbReference type="NCBI Taxonomy" id="3888"/>
    <lineage>
        <taxon>Eukaryota</taxon>
        <taxon>Viridiplantae</taxon>
        <taxon>Streptophyta</taxon>
        <taxon>Embryophyta</taxon>
        <taxon>Tracheophyta</taxon>
        <taxon>Spermatophyta</taxon>
        <taxon>Magnoliopsida</taxon>
        <taxon>eudicotyledons</taxon>
        <taxon>Gunneridae</taxon>
        <taxon>Pentapetalae</taxon>
        <taxon>rosids</taxon>
        <taxon>fabids</taxon>
        <taxon>Fabales</taxon>
        <taxon>Fabaceae</taxon>
        <taxon>Papilionoideae</taxon>
        <taxon>50 kb inversion clade</taxon>
        <taxon>NPAAA clade</taxon>
        <taxon>Hologalegina</taxon>
        <taxon>IRL clade</taxon>
        <taxon>Fabeae</taxon>
        <taxon>Lathyrus</taxon>
    </lineage>
</organism>
<dbReference type="Gramene" id="Psat02G0480200-T1">
    <property type="protein sequence ID" value="KAI5439159.1"/>
    <property type="gene ID" value="KIW84_024802"/>
</dbReference>
<proteinExistence type="predicted"/>
<sequence>MLQRAARESHASSVSAALMAKAPATEPTPKPSSYASNSQLSPSTYRGHRGKKPNRGGRNSGRGNRGQQQQQQWQPWNYPPWQQWGPWNYPHCPYPTSYLNRPNNGPKPQQNGILGPKPQPAAFNVNTTSPTDIESAFSTLNLAQPDPSWEVVAPQERDLCNNTLLDSVSTIPQSRKAHVAHVAWKTVCGPKRHGRLNLTDLDIWNTTTLLRLLGNLSGKSESLWEQWIHANYLKDKNIMEAQLKCKTSWMVKANLNQLG</sequence>
<keyword evidence="3" id="KW-1185">Reference proteome</keyword>
<evidence type="ECO:0000313" key="2">
    <source>
        <dbReference type="EMBL" id="KAI5439159.1"/>
    </source>
</evidence>
<feature type="region of interest" description="Disordered" evidence="1">
    <location>
        <begin position="1"/>
        <end position="77"/>
    </location>
</feature>
<feature type="compositionally biased region" description="Polar residues" evidence="1">
    <location>
        <begin position="100"/>
        <end position="112"/>
    </location>
</feature>
<gene>
    <name evidence="2" type="ORF">KIW84_024802</name>
</gene>
<name>A0A9D4YIK5_PEA</name>
<feature type="compositionally biased region" description="Polar residues" evidence="1">
    <location>
        <begin position="33"/>
        <end position="44"/>
    </location>
</feature>
<feature type="compositionally biased region" description="Basic and acidic residues" evidence="1">
    <location>
        <begin position="1"/>
        <end position="10"/>
    </location>
</feature>
<protein>
    <submittedName>
        <fullName evidence="2">Uncharacterized protein</fullName>
    </submittedName>
</protein>
<reference evidence="2 3" key="1">
    <citation type="journal article" date="2022" name="Nat. Genet.">
        <title>Improved pea reference genome and pan-genome highlight genomic features and evolutionary characteristics.</title>
        <authorList>
            <person name="Yang T."/>
            <person name="Liu R."/>
            <person name="Luo Y."/>
            <person name="Hu S."/>
            <person name="Wang D."/>
            <person name="Wang C."/>
            <person name="Pandey M.K."/>
            <person name="Ge S."/>
            <person name="Xu Q."/>
            <person name="Li N."/>
            <person name="Li G."/>
            <person name="Huang Y."/>
            <person name="Saxena R.K."/>
            <person name="Ji Y."/>
            <person name="Li M."/>
            <person name="Yan X."/>
            <person name="He Y."/>
            <person name="Liu Y."/>
            <person name="Wang X."/>
            <person name="Xiang C."/>
            <person name="Varshney R.K."/>
            <person name="Ding H."/>
            <person name="Gao S."/>
            <person name="Zong X."/>
        </authorList>
    </citation>
    <scope>NUCLEOTIDE SEQUENCE [LARGE SCALE GENOMIC DNA]</scope>
    <source>
        <strain evidence="2 3">cv. Zhongwan 6</strain>
    </source>
</reference>
<dbReference type="EMBL" id="JAMSHJ010000002">
    <property type="protein sequence ID" value="KAI5439159.1"/>
    <property type="molecule type" value="Genomic_DNA"/>
</dbReference>
<dbReference type="Proteomes" id="UP001058974">
    <property type="component" value="Chromosome 2"/>
</dbReference>
<comment type="caution">
    <text evidence="2">The sequence shown here is derived from an EMBL/GenBank/DDBJ whole genome shotgun (WGS) entry which is preliminary data.</text>
</comment>
<feature type="region of interest" description="Disordered" evidence="1">
    <location>
        <begin position="100"/>
        <end position="129"/>
    </location>
</feature>
<evidence type="ECO:0000313" key="3">
    <source>
        <dbReference type="Proteomes" id="UP001058974"/>
    </source>
</evidence>
<feature type="compositionally biased region" description="Basic residues" evidence="1">
    <location>
        <begin position="46"/>
        <end position="55"/>
    </location>
</feature>
<dbReference type="AlphaFoldDB" id="A0A9D4YIK5"/>
<feature type="compositionally biased region" description="Low complexity" evidence="1">
    <location>
        <begin position="65"/>
        <end position="77"/>
    </location>
</feature>